<gene>
    <name evidence="3" type="ORF">Krac_0770</name>
</gene>
<dbReference type="Gene3D" id="2.30.42.10">
    <property type="match status" value="1"/>
</dbReference>
<dbReference type="InParanoid" id="D6U8I3"/>
<dbReference type="RefSeq" id="WP_007922605.1">
    <property type="nucleotide sequence ID" value="NZ_ADVG01000005.1"/>
</dbReference>
<organism evidence="3 4">
    <name type="scientific">Ktedonobacter racemifer DSM 44963</name>
    <dbReference type="NCBI Taxonomy" id="485913"/>
    <lineage>
        <taxon>Bacteria</taxon>
        <taxon>Bacillati</taxon>
        <taxon>Chloroflexota</taxon>
        <taxon>Ktedonobacteria</taxon>
        <taxon>Ktedonobacterales</taxon>
        <taxon>Ktedonobacteraceae</taxon>
        <taxon>Ktedonobacter</taxon>
    </lineage>
</organism>
<dbReference type="InterPro" id="IPR001478">
    <property type="entry name" value="PDZ"/>
</dbReference>
<dbReference type="GO" id="GO:0004175">
    <property type="term" value="F:endopeptidase activity"/>
    <property type="evidence" value="ECO:0007669"/>
    <property type="project" value="TreeGrafter"/>
</dbReference>
<dbReference type="Gene3D" id="3.90.226.10">
    <property type="entry name" value="2-enoyl-CoA Hydratase, Chain A, domain 1"/>
    <property type="match status" value="1"/>
</dbReference>
<dbReference type="SUPFAM" id="SSF50156">
    <property type="entry name" value="PDZ domain-like"/>
    <property type="match status" value="1"/>
</dbReference>
<dbReference type="InterPro" id="IPR036034">
    <property type="entry name" value="PDZ_sf"/>
</dbReference>
<evidence type="ECO:0000313" key="3">
    <source>
        <dbReference type="EMBL" id="EFH80194.1"/>
    </source>
</evidence>
<dbReference type="PANTHER" id="PTHR32060:SF30">
    <property type="entry name" value="CARBOXY-TERMINAL PROCESSING PROTEASE CTPA"/>
    <property type="match status" value="1"/>
</dbReference>
<dbReference type="SMART" id="SM00245">
    <property type="entry name" value="TSPc"/>
    <property type="match status" value="1"/>
</dbReference>
<dbReference type="OrthoDB" id="140998at2"/>
<proteinExistence type="predicted"/>
<name>D6U8I3_KTERA</name>
<dbReference type="GO" id="GO:0006508">
    <property type="term" value="P:proteolysis"/>
    <property type="evidence" value="ECO:0007669"/>
    <property type="project" value="InterPro"/>
</dbReference>
<feature type="domain" description="PDZ" evidence="2">
    <location>
        <begin position="180"/>
        <end position="266"/>
    </location>
</feature>
<dbReference type="InterPro" id="IPR029045">
    <property type="entry name" value="ClpP/crotonase-like_dom_sf"/>
</dbReference>
<reference evidence="3 4" key="1">
    <citation type="journal article" date="2011" name="Stand. Genomic Sci.">
        <title>Non-contiguous finished genome sequence and contextual data of the filamentous soil bacterium Ktedonobacter racemifer type strain (SOSP1-21).</title>
        <authorList>
            <person name="Chang Y.J."/>
            <person name="Land M."/>
            <person name="Hauser L."/>
            <person name="Chertkov O."/>
            <person name="Del Rio T.G."/>
            <person name="Nolan M."/>
            <person name="Copeland A."/>
            <person name="Tice H."/>
            <person name="Cheng J.F."/>
            <person name="Lucas S."/>
            <person name="Han C."/>
            <person name="Goodwin L."/>
            <person name="Pitluck S."/>
            <person name="Ivanova N."/>
            <person name="Ovchinikova G."/>
            <person name="Pati A."/>
            <person name="Chen A."/>
            <person name="Palaniappan K."/>
            <person name="Mavromatis K."/>
            <person name="Liolios K."/>
            <person name="Brettin T."/>
            <person name="Fiebig A."/>
            <person name="Rohde M."/>
            <person name="Abt B."/>
            <person name="Goker M."/>
            <person name="Detter J.C."/>
            <person name="Woyke T."/>
            <person name="Bristow J."/>
            <person name="Eisen J.A."/>
            <person name="Markowitz V."/>
            <person name="Hugenholtz P."/>
            <person name="Kyrpides N.C."/>
            <person name="Klenk H.P."/>
            <person name="Lapidus A."/>
        </authorList>
    </citation>
    <scope>NUCLEOTIDE SEQUENCE [LARGE SCALE GENOMIC DNA]</scope>
    <source>
        <strain evidence="4">DSM 44963</strain>
    </source>
</reference>
<dbReference type="PROSITE" id="PS50106">
    <property type="entry name" value="PDZ"/>
    <property type="match status" value="1"/>
</dbReference>
<dbReference type="Proteomes" id="UP000004508">
    <property type="component" value="Unassembled WGS sequence"/>
</dbReference>
<dbReference type="InterPro" id="IPR041489">
    <property type="entry name" value="PDZ_6"/>
</dbReference>
<evidence type="ECO:0000256" key="1">
    <source>
        <dbReference type="SAM" id="Phobius"/>
    </source>
</evidence>
<dbReference type="Pfam" id="PF17820">
    <property type="entry name" value="PDZ_6"/>
    <property type="match status" value="1"/>
</dbReference>
<dbReference type="GO" id="GO:0008236">
    <property type="term" value="F:serine-type peptidase activity"/>
    <property type="evidence" value="ECO:0007669"/>
    <property type="project" value="InterPro"/>
</dbReference>
<dbReference type="EMBL" id="ADVG01000005">
    <property type="protein sequence ID" value="EFH80194.1"/>
    <property type="molecule type" value="Genomic_DNA"/>
</dbReference>
<dbReference type="eggNOG" id="COG0793">
    <property type="taxonomic scope" value="Bacteria"/>
</dbReference>
<evidence type="ECO:0000259" key="2">
    <source>
        <dbReference type="PROSITE" id="PS50106"/>
    </source>
</evidence>
<dbReference type="CDD" id="cd07562">
    <property type="entry name" value="Peptidase_S41_TRI"/>
    <property type="match status" value="1"/>
</dbReference>
<dbReference type="STRING" id="485913.Krac_0770"/>
<sequence>MGKVSEKPELQGRETLAPLPGRQWWQQDSVTLVRLASVVGLIAAVFLYLAWRATPPTVLGTSSCDTRPSWLEPGRTPAPSSVHTIEQAYNCILDTYPATLDNRRLLQYAMAGLVGYLVQQHQDQHNAVLPALTGNRQTDWQAFQKTYTTMTAHLSLNQQSLVGAAITEMVNGLHDNHAHYIPFSNLNTGGSASQPNTQMGLGIVLSFDPDQLADAAPPLYILGVDPGSPAEQAGLRPGDIIVTINGLSPFISQKPVSEIINQLSDSKPVQLQIQHPGAADTKNVRLIAAAYPALPLASKRLLPGNILYVRLTRFKTGVADQIRRAVQEAGAAQLKGLILDLRGNGGGDVEEQRRVISMFVHNQIIASFVDKQGQRTDQRTNDSLPLFHIRLVALIDRGCASACDATATDIHDLHLGRLVGERTAGAVSGPSTDLFLDDGGVIGLPVAFMQGPAGEIVDGIGVPPDDEVHPTPQALAAGHDPVLEKALQDL</sequence>
<dbReference type="GO" id="GO:0030288">
    <property type="term" value="C:outer membrane-bounded periplasmic space"/>
    <property type="evidence" value="ECO:0007669"/>
    <property type="project" value="TreeGrafter"/>
</dbReference>
<dbReference type="AlphaFoldDB" id="D6U8I3"/>
<keyword evidence="4" id="KW-1185">Reference proteome</keyword>
<dbReference type="InterPro" id="IPR005151">
    <property type="entry name" value="Tail-specific_protease"/>
</dbReference>
<protein>
    <submittedName>
        <fullName evidence="3">Peptidase S41</fullName>
    </submittedName>
</protein>
<dbReference type="Pfam" id="PF03572">
    <property type="entry name" value="Peptidase_S41"/>
    <property type="match status" value="1"/>
</dbReference>
<accession>D6U8I3</accession>
<dbReference type="SMART" id="SM00228">
    <property type="entry name" value="PDZ"/>
    <property type="match status" value="1"/>
</dbReference>
<evidence type="ECO:0000313" key="4">
    <source>
        <dbReference type="Proteomes" id="UP000004508"/>
    </source>
</evidence>
<keyword evidence="1" id="KW-0812">Transmembrane</keyword>
<dbReference type="SUPFAM" id="SSF52096">
    <property type="entry name" value="ClpP/crotonase"/>
    <property type="match status" value="1"/>
</dbReference>
<dbReference type="GO" id="GO:0007165">
    <property type="term" value="P:signal transduction"/>
    <property type="evidence" value="ECO:0007669"/>
    <property type="project" value="TreeGrafter"/>
</dbReference>
<keyword evidence="1" id="KW-0472">Membrane</keyword>
<dbReference type="PANTHER" id="PTHR32060">
    <property type="entry name" value="TAIL-SPECIFIC PROTEASE"/>
    <property type="match status" value="1"/>
</dbReference>
<keyword evidence="1" id="KW-1133">Transmembrane helix</keyword>
<feature type="transmembrane region" description="Helical" evidence="1">
    <location>
        <begin position="32"/>
        <end position="51"/>
    </location>
</feature>
<comment type="caution">
    <text evidence="3">The sequence shown here is derived from an EMBL/GenBank/DDBJ whole genome shotgun (WGS) entry which is preliminary data.</text>
</comment>